<dbReference type="AlphaFoldDB" id="A0A7M7HMF9"/>
<protein>
    <submittedName>
        <fullName evidence="2">Uncharacterized protein</fullName>
    </submittedName>
</protein>
<dbReference type="KEGG" id="spu:105439636"/>
<evidence type="ECO:0000313" key="2">
    <source>
        <dbReference type="EnsemblMetazoa" id="XP_011667143"/>
    </source>
</evidence>
<keyword evidence="3" id="KW-1185">Reference proteome</keyword>
<dbReference type="Proteomes" id="UP000007110">
    <property type="component" value="Unassembled WGS sequence"/>
</dbReference>
<feature type="transmembrane region" description="Helical" evidence="1">
    <location>
        <begin position="55"/>
        <end position="72"/>
    </location>
</feature>
<dbReference type="RefSeq" id="XP_011667143.2">
    <property type="nucleotide sequence ID" value="XM_011668841.2"/>
</dbReference>
<keyword evidence="1" id="KW-1133">Transmembrane helix</keyword>
<name>A0A7M7HMF9_STRPU</name>
<dbReference type="OMA" id="ITMSACI"/>
<keyword evidence="1" id="KW-0472">Membrane</keyword>
<feature type="transmembrane region" description="Helical" evidence="1">
    <location>
        <begin position="84"/>
        <end position="105"/>
    </location>
</feature>
<feature type="transmembrane region" description="Helical" evidence="1">
    <location>
        <begin position="20"/>
        <end position="49"/>
    </location>
</feature>
<sequence>METITIVQPRAPATAISEKYNVCGAITTGVMLILCAVGAGVCGAVSTGYQVKATGLQFTEMAVFLLTAILALSSMCKNKCMIGITMSACIISTLMALGGLVYYSSQIYQLSVSQADGSVILGIVCGMAFINLLAFITALTGSVYCCTGLECCVCEYCVCPTCDAMSYTI</sequence>
<dbReference type="InParanoid" id="A0A7M7HMF9"/>
<evidence type="ECO:0000256" key="1">
    <source>
        <dbReference type="SAM" id="Phobius"/>
    </source>
</evidence>
<evidence type="ECO:0000313" key="3">
    <source>
        <dbReference type="Proteomes" id="UP000007110"/>
    </source>
</evidence>
<proteinExistence type="predicted"/>
<accession>A0A7M7HMF9</accession>
<keyword evidence="1" id="KW-0812">Transmembrane</keyword>
<dbReference type="GeneID" id="105439636"/>
<organism evidence="2 3">
    <name type="scientific">Strongylocentrotus purpuratus</name>
    <name type="common">Purple sea urchin</name>
    <dbReference type="NCBI Taxonomy" id="7668"/>
    <lineage>
        <taxon>Eukaryota</taxon>
        <taxon>Metazoa</taxon>
        <taxon>Echinodermata</taxon>
        <taxon>Eleutherozoa</taxon>
        <taxon>Echinozoa</taxon>
        <taxon>Echinoidea</taxon>
        <taxon>Euechinoidea</taxon>
        <taxon>Echinacea</taxon>
        <taxon>Camarodonta</taxon>
        <taxon>Echinidea</taxon>
        <taxon>Strongylocentrotidae</taxon>
        <taxon>Strongylocentrotus</taxon>
    </lineage>
</organism>
<dbReference type="EnsemblMetazoa" id="XM_011668841">
    <property type="protein sequence ID" value="XP_011667143"/>
    <property type="gene ID" value="LOC105439636"/>
</dbReference>
<reference evidence="3" key="1">
    <citation type="submission" date="2015-02" db="EMBL/GenBank/DDBJ databases">
        <title>Genome sequencing for Strongylocentrotus purpuratus.</title>
        <authorList>
            <person name="Murali S."/>
            <person name="Liu Y."/>
            <person name="Vee V."/>
            <person name="English A."/>
            <person name="Wang M."/>
            <person name="Skinner E."/>
            <person name="Han Y."/>
            <person name="Muzny D.M."/>
            <person name="Worley K.C."/>
            <person name="Gibbs R.A."/>
        </authorList>
    </citation>
    <scope>NUCLEOTIDE SEQUENCE</scope>
</reference>
<reference evidence="2" key="2">
    <citation type="submission" date="2021-01" db="UniProtKB">
        <authorList>
            <consortium name="EnsemblMetazoa"/>
        </authorList>
    </citation>
    <scope>IDENTIFICATION</scope>
</reference>
<feature type="transmembrane region" description="Helical" evidence="1">
    <location>
        <begin position="117"/>
        <end position="139"/>
    </location>
</feature>